<reference evidence="2 3" key="1">
    <citation type="submission" date="2019-10" db="EMBL/GenBank/DDBJ databases">
        <authorList>
            <person name="Palmer J.M."/>
        </authorList>
    </citation>
    <scope>NUCLEOTIDE SEQUENCE [LARGE SCALE GENOMIC DNA]</scope>
    <source>
        <strain evidence="2 3">TWF696</strain>
    </source>
</reference>
<feature type="compositionally biased region" description="Basic and acidic residues" evidence="1">
    <location>
        <begin position="86"/>
        <end position="96"/>
    </location>
</feature>
<sequence length="242" mass="26451">MSLKRPIPLPQEQQAPVVLPAPADDEIITLPAPKKLRVGLQRAEEDKAEFNPDSVLAGANDLRNRLAAFLPSLKAADEQLERERLAGKIADRRMEISDSDDEDSSSSNDEEDEDEGSGDSDDDGDEEEELPQGGNVAEVLIANLLAAGEENTDPSPKKRKRKPRAPYIEMNLGLGVLEELRPAENGDDKELNDRRELVGKILELRRLQAERDGDSDGEDVAGTLALSVEGAQQKAVVIEELE</sequence>
<evidence type="ECO:0000313" key="2">
    <source>
        <dbReference type="EMBL" id="KAK6349966.1"/>
    </source>
</evidence>
<protein>
    <submittedName>
        <fullName evidence="2">Uncharacterized protein</fullName>
    </submittedName>
</protein>
<proteinExistence type="predicted"/>
<keyword evidence="3" id="KW-1185">Reference proteome</keyword>
<dbReference type="Proteomes" id="UP001375240">
    <property type="component" value="Unassembled WGS sequence"/>
</dbReference>
<accession>A0AAV9UVJ6</accession>
<dbReference type="InterPro" id="IPR027921">
    <property type="entry name" value="NOPCHAP1"/>
</dbReference>
<comment type="caution">
    <text evidence="2">The sequence shown here is derived from an EMBL/GenBank/DDBJ whole genome shotgun (WGS) entry which is preliminary data.</text>
</comment>
<feature type="region of interest" description="Disordered" evidence="1">
    <location>
        <begin position="86"/>
        <end position="166"/>
    </location>
</feature>
<dbReference type="EMBL" id="JAVHNQ010000004">
    <property type="protein sequence ID" value="KAK6349966.1"/>
    <property type="molecule type" value="Genomic_DNA"/>
</dbReference>
<dbReference type="GO" id="GO:0000492">
    <property type="term" value="P:box C/D snoRNP assembly"/>
    <property type="evidence" value="ECO:0007669"/>
    <property type="project" value="InterPro"/>
</dbReference>
<evidence type="ECO:0000256" key="1">
    <source>
        <dbReference type="SAM" id="MobiDB-lite"/>
    </source>
</evidence>
<dbReference type="AlphaFoldDB" id="A0AAV9UVJ6"/>
<feature type="compositionally biased region" description="Acidic residues" evidence="1">
    <location>
        <begin position="97"/>
        <end position="130"/>
    </location>
</feature>
<evidence type="ECO:0000313" key="3">
    <source>
        <dbReference type="Proteomes" id="UP001375240"/>
    </source>
</evidence>
<gene>
    <name evidence="2" type="ORF">TWF696_006221</name>
</gene>
<name>A0AAV9UVJ6_9PEZI</name>
<organism evidence="2 3">
    <name type="scientific">Orbilia brochopaga</name>
    <dbReference type="NCBI Taxonomy" id="3140254"/>
    <lineage>
        <taxon>Eukaryota</taxon>
        <taxon>Fungi</taxon>
        <taxon>Dikarya</taxon>
        <taxon>Ascomycota</taxon>
        <taxon>Pezizomycotina</taxon>
        <taxon>Orbiliomycetes</taxon>
        <taxon>Orbiliales</taxon>
        <taxon>Orbiliaceae</taxon>
        <taxon>Orbilia</taxon>
    </lineage>
</organism>
<dbReference type="Pfam" id="PF15370">
    <property type="entry name" value="NOPCHAP1"/>
    <property type="match status" value="1"/>
</dbReference>